<reference evidence="2 3" key="1">
    <citation type="submission" date="2014-07" db="EMBL/GenBank/DDBJ databases">
        <authorList>
            <person name="Zhang J.E."/>
            <person name="Yang H."/>
            <person name="Guo J."/>
            <person name="Deng Z."/>
            <person name="Luo H."/>
            <person name="Luo M."/>
            <person name="Zhao B."/>
        </authorList>
    </citation>
    <scope>NUCLEOTIDE SEQUENCE [LARGE SCALE GENOMIC DNA]</scope>
    <source>
        <strain evidence="2 3">1CP</strain>
        <plasmid evidence="3">Plasmid pr1cp1</plasmid>
    </source>
</reference>
<dbReference type="EMBL" id="CP009112">
    <property type="protein sequence ID" value="ANS31894.1"/>
    <property type="molecule type" value="Genomic_DNA"/>
</dbReference>
<dbReference type="SUPFAM" id="SSF54427">
    <property type="entry name" value="NTF2-like"/>
    <property type="match status" value="1"/>
</dbReference>
<sequence>MTNQSLEDIFKSQAHAGLVKRDIDAFLAHFASDCVLRDMSEPQPRIGHDALREWVTGYLEAMTDTEVEYLTVFSNAEFVLGEFVIRGLYRGDGAAPRGTRVALHYCVIDQIRDGLVQCETVYGVPQELDQQLSAATRSLDA</sequence>
<dbReference type="RefSeq" id="WP_196775310.1">
    <property type="nucleotide sequence ID" value="NZ_CP009112.1"/>
</dbReference>
<proteinExistence type="predicted"/>
<dbReference type="AlphaFoldDB" id="A0A1B1KH17"/>
<dbReference type="InterPro" id="IPR037401">
    <property type="entry name" value="SnoaL-like"/>
</dbReference>
<dbReference type="Proteomes" id="UP000186108">
    <property type="component" value="Plasmid pR1CP1"/>
</dbReference>
<keyword evidence="2" id="KW-0614">Plasmid</keyword>
<dbReference type="Pfam" id="PF12680">
    <property type="entry name" value="SnoaL_2"/>
    <property type="match status" value="1"/>
</dbReference>
<name>A0A1B1KH17_RHOOP</name>
<accession>A0A1B1KH17</accession>
<geneLocation type="plasmid" evidence="3">
    <name>pr1cp1</name>
</geneLocation>
<organism evidence="2 3">
    <name type="scientific">Rhodococcus opacus</name>
    <name type="common">Nocardia opaca</name>
    <dbReference type="NCBI Taxonomy" id="37919"/>
    <lineage>
        <taxon>Bacteria</taxon>
        <taxon>Bacillati</taxon>
        <taxon>Actinomycetota</taxon>
        <taxon>Actinomycetes</taxon>
        <taxon>Mycobacteriales</taxon>
        <taxon>Nocardiaceae</taxon>
        <taxon>Rhodococcus</taxon>
    </lineage>
</organism>
<dbReference type="Gene3D" id="3.10.450.50">
    <property type="match status" value="1"/>
</dbReference>
<gene>
    <name evidence="2" type="ORF">R1CP_36440</name>
</gene>
<protein>
    <recommendedName>
        <fullName evidence="1">SnoaL-like domain-containing protein</fullName>
    </recommendedName>
</protein>
<feature type="domain" description="SnoaL-like" evidence="1">
    <location>
        <begin position="16"/>
        <end position="116"/>
    </location>
</feature>
<dbReference type="InterPro" id="IPR032710">
    <property type="entry name" value="NTF2-like_dom_sf"/>
</dbReference>
<evidence type="ECO:0000313" key="2">
    <source>
        <dbReference type="EMBL" id="ANS31894.1"/>
    </source>
</evidence>
<evidence type="ECO:0000313" key="3">
    <source>
        <dbReference type="Proteomes" id="UP000186108"/>
    </source>
</evidence>
<evidence type="ECO:0000259" key="1">
    <source>
        <dbReference type="Pfam" id="PF12680"/>
    </source>
</evidence>